<evidence type="ECO:0000313" key="1">
    <source>
        <dbReference type="EMBL" id="MDN3709236.1"/>
    </source>
</evidence>
<keyword evidence="2" id="KW-1185">Reference proteome</keyword>
<organism evidence="1 2">
    <name type="scientific">Paenimyroides ceti</name>
    <dbReference type="NCBI Taxonomy" id="395087"/>
    <lineage>
        <taxon>Bacteria</taxon>
        <taxon>Pseudomonadati</taxon>
        <taxon>Bacteroidota</taxon>
        <taxon>Flavobacteriia</taxon>
        <taxon>Flavobacteriales</taxon>
        <taxon>Flavobacteriaceae</taxon>
        <taxon>Paenimyroides</taxon>
    </lineage>
</organism>
<evidence type="ECO:0000313" key="2">
    <source>
        <dbReference type="Proteomes" id="UP001242368"/>
    </source>
</evidence>
<dbReference type="RefSeq" id="WP_290364979.1">
    <property type="nucleotide sequence ID" value="NZ_JAUFQU010000024.1"/>
</dbReference>
<name>A0ABT8CZQ6_9FLAO</name>
<proteinExistence type="predicted"/>
<accession>A0ABT8CZQ6</accession>
<protein>
    <submittedName>
        <fullName evidence="1">Uncharacterized protein</fullName>
    </submittedName>
</protein>
<comment type="caution">
    <text evidence="1">The sequence shown here is derived from an EMBL/GenBank/DDBJ whole genome shotgun (WGS) entry which is preliminary data.</text>
</comment>
<dbReference type="Proteomes" id="UP001242368">
    <property type="component" value="Unassembled WGS sequence"/>
</dbReference>
<reference evidence="2" key="1">
    <citation type="journal article" date="2019" name="Int. J. Syst. Evol. Microbiol.">
        <title>The Global Catalogue of Microorganisms (GCM) 10K type strain sequencing project: providing services to taxonomists for standard genome sequencing and annotation.</title>
        <authorList>
            <consortium name="The Broad Institute Genomics Platform"/>
            <consortium name="The Broad Institute Genome Sequencing Center for Infectious Disease"/>
            <person name="Wu L."/>
            <person name="Ma J."/>
        </authorList>
    </citation>
    <scope>NUCLEOTIDE SEQUENCE [LARGE SCALE GENOMIC DNA]</scope>
    <source>
        <strain evidence="2">CECT 7184</strain>
    </source>
</reference>
<gene>
    <name evidence="1" type="ORF">QW060_19625</name>
</gene>
<sequence length="65" mass="7072">MVTSGTVSSNSTVADLTGLPASQTLNFYIRSNCGATDQGVWTGPYSFTMLCDDFGAFYENFDNQR</sequence>
<dbReference type="EMBL" id="JAUFQU010000024">
    <property type="protein sequence ID" value="MDN3709236.1"/>
    <property type="molecule type" value="Genomic_DNA"/>
</dbReference>